<dbReference type="InterPro" id="IPR019954">
    <property type="entry name" value="Ubiquitin_CS"/>
</dbReference>
<feature type="region of interest" description="Disordered" evidence="20">
    <location>
        <begin position="126"/>
        <end position="177"/>
    </location>
</feature>
<dbReference type="PROSITE" id="PS50053">
    <property type="entry name" value="UBIQUITIN_2"/>
    <property type="match status" value="1"/>
</dbReference>
<keyword evidence="17" id="KW-0687">Ribonucleoprotein</keyword>
<feature type="compositionally biased region" description="Polar residues" evidence="20">
    <location>
        <begin position="530"/>
        <end position="550"/>
    </location>
</feature>
<feature type="region of interest" description="Disordered" evidence="20">
    <location>
        <begin position="530"/>
        <end position="553"/>
    </location>
</feature>
<dbReference type="InterPro" id="IPR011332">
    <property type="entry name" value="Ribosomal_zn-bd"/>
</dbReference>
<dbReference type="Pfam" id="PF00240">
    <property type="entry name" value="ubiquitin"/>
    <property type="match status" value="1"/>
</dbReference>
<protein>
    <submittedName>
        <fullName evidence="22">Polymerase i core factor subunit</fullName>
    </submittedName>
</protein>
<dbReference type="InterPro" id="IPR021752">
    <property type="entry name" value="TF_Rrn7_Zf"/>
</dbReference>
<comment type="similarity">
    <text evidence="4">Belongs to the RRN7/TAF1B family.</text>
</comment>
<dbReference type="STRING" id="5514.A0A395SS73"/>
<dbReference type="Pfam" id="PF20645">
    <property type="entry name" value="Rrn7_cyclin_C"/>
    <property type="match status" value="1"/>
</dbReference>
<dbReference type="Pfam" id="PF01020">
    <property type="entry name" value="Ribosomal_L40e"/>
    <property type="match status" value="1"/>
</dbReference>
<dbReference type="GO" id="GO:0042790">
    <property type="term" value="P:nucleolar large rRNA transcription by RNA polymerase I"/>
    <property type="evidence" value="ECO:0007669"/>
    <property type="project" value="TreeGrafter"/>
</dbReference>
<dbReference type="GO" id="GO:0008270">
    <property type="term" value="F:zinc ion binding"/>
    <property type="evidence" value="ECO:0007669"/>
    <property type="project" value="UniProtKB-KW"/>
</dbReference>
<evidence type="ECO:0000256" key="20">
    <source>
        <dbReference type="SAM" id="MobiDB-lite"/>
    </source>
</evidence>
<feature type="compositionally biased region" description="Polar residues" evidence="20">
    <location>
        <begin position="161"/>
        <end position="172"/>
    </location>
</feature>
<comment type="caution">
    <text evidence="22">The sequence shown here is derived from an EMBL/GenBank/DDBJ whole genome shotgun (WGS) entry which is preliminary data.</text>
</comment>
<comment type="function">
    <text evidence="1">Component of the 60S subunit of the ribosome.</text>
</comment>
<comment type="similarity">
    <text evidence="6">In the C-terminal section; belongs to the eukaryotic ribosomal protein eL40 family.</text>
</comment>
<evidence type="ECO:0000256" key="8">
    <source>
        <dbReference type="ARBA" id="ARBA00022499"/>
    </source>
</evidence>
<keyword evidence="23" id="KW-1185">Reference proteome</keyword>
<dbReference type="AlphaFoldDB" id="A0A395SS73"/>
<comment type="subcellular location">
    <subcellularLocation>
        <location evidence="2">Cytoplasm</location>
    </subcellularLocation>
    <subcellularLocation>
        <location evidence="3">Nucleus</location>
        <location evidence="3">Nucleolus</location>
    </subcellularLocation>
</comment>
<dbReference type="CDD" id="cd01803">
    <property type="entry name" value="Ubl_ubiquitin"/>
    <property type="match status" value="1"/>
</dbReference>
<evidence type="ECO:0000256" key="15">
    <source>
        <dbReference type="ARBA" id="ARBA00023163"/>
    </source>
</evidence>
<evidence type="ECO:0000256" key="5">
    <source>
        <dbReference type="ARBA" id="ARBA00008373"/>
    </source>
</evidence>
<keyword evidence="10" id="KW-0863">Zinc-finger</keyword>
<dbReference type="Pfam" id="PF11781">
    <property type="entry name" value="Zn_ribbon_RRN7"/>
    <property type="match status" value="1"/>
</dbReference>
<evidence type="ECO:0000256" key="17">
    <source>
        <dbReference type="ARBA" id="ARBA00023274"/>
    </source>
</evidence>
<dbReference type="InterPro" id="IPR029071">
    <property type="entry name" value="Ubiquitin-like_domsf"/>
</dbReference>
<evidence type="ECO:0000256" key="2">
    <source>
        <dbReference type="ARBA" id="ARBA00004496"/>
    </source>
</evidence>
<dbReference type="InterPro" id="IPR000626">
    <property type="entry name" value="Ubiquitin-like_dom"/>
</dbReference>
<keyword evidence="11" id="KW-0862">Zinc</keyword>
<dbReference type="InterPro" id="IPR048540">
    <property type="entry name" value="Rrn7_cyclin_N"/>
</dbReference>
<evidence type="ECO:0000256" key="3">
    <source>
        <dbReference type="ARBA" id="ARBA00004604"/>
    </source>
</evidence>
<dbReference type="SMART" id="SM00213">
    <property type="entry name" value="UBQ"/>
    <property type="match status" value="1"/>
</dbReference>
<dbReference type="InterPro" id="IPR033599">
    <property type="entry name" value="TAF1B/Rrn7"/>
</dbReference>
<dbReference type="GO" id="GO:0000055">
    <property type="term" value="P:ribosomal large subunit export from nucleus"/>
    <property type="evidence" value="ECO:0007669"/>
    <property type="project" value="UniProtKB-ARBA"/>
</dbReference>
<feature type="domain" description="Ubiquitin-like" evidence="21">
    <location>
        <begin position="561"/>
        <end position="633"/>
    </location>
</feature>
<dbReference type="FunFam" id="3.10.20.90:FF:000014">
    <property type="entry name" value="Ubiquitin-60S ribosomal L40 fusion"/>
    <property type="match status" value="1"/>
</dbReference>
<dbReference type="GO" id="GO:1990904">
    <property type="term" value="C:ribonucleoprotein complex"/>
    <property type="evidence" value="ECO:0007669"/>
    <property type="project" value="UniProtKB-KW"/>
</dbReference>
<evidence type="ECO:0000256" key="11">
    <source>
        <dbReference type="ARBA" id="ARBA00022833"/>
    </source>
</evidence>
<evidence type="ECO:0000256" key="6">
    <source>
        <dbReference type="ARBA" id="ARBA00010570"/>
    </source>
</evidence>
<evidence type="ECO:0000256" key="7">
    <source>
        <dbReference type="ARBA" id="ARBA00022490"/>
    </source>
</evidence>
<keyword evidence="15" id="KW-0804">Transcription</keyword>
<evidence type="ECO:0000256" key="4">
    <source>
        <dbReference type="ARBA" id="ARBA00006899"/>
    </source>
</evidence>
<keyword evidence="12" id="KW-0689">Ribosomal protein</keyword>
<dbReference type="GO" id="GO:0005840">
    <property type="term" value="C:ribosome"/>
    <property type="evidence" value="ECO:0007669"/>
    <property type="project" value="UniProtKB-KW"/>
</dbReference>
<dbReference type="PRINTS" id="PR00348">
    <property type="entry name" value="UBIQUITIN"/>
</dbReference>
<dbReference type="SUPFAM" id="SSF57829">
    <property type="entry name" value="Zn-binding ribosomal proteins"/>
    <property type="match status" value="1"/>
</dbReference>
<dbReference type="Gene3D" id="4.10.1060.50">
    <property type="match status" value="1"/>
</dbReference>
<feature type="compositionally biased region" description="Basic and acidic residues" evidence="20">
    <location>
        <begin position="151"/>
        <end position="160"/>
    </location>
</feature>
<gene>
    <name evidence="22" type="ORF">FSPOR_1023</name>
</gene>
<evidence type="ECO:0000256" key="1">
    <source>
        <dbReference type="ARBA" id="ARBA00002241"/>
    </source>
</evidence>
<evidence type="ECO:0000256" key="9">
    <source>
        <dbReference type="ARBA" id="ARBA00022723"/>
    </source>
</evidence>
<dbReference type="InterPro" id="IPR001975">
    <property type="entry name" value="Ribosomal_eL40_dom"/>
</dbReference>
<comment type="subunit">
    <text evidence="18">Part of the 60S ribosomal subunit.</text>
</comment>
<evidence type="ECO:0000313" key="22">
    <source>
        <dbReference type="EMBL" id="RGP74959.1"/>
    </source>
</evidence>
<evidence type="ECO:0000256" key="19">
    <source>
        <dbReference type="ARBA" id="ARBA00045962"/>
    </source>
</evidence>
<sequence>MDERRDLRKFPRGERCPECGARRWYLENGLRFCSNGHQVEGFIQFDIGDEVDAGNLGKVARKEKEVKEKELRHLTGQAGKNLFLECLQLILRNQLLWLIKSKGHREELETVVRDLWDLRTRGGGALPVGEEAQQETEQDEGLAMFSSQPTADEKSKDNTPKKQQTRAQSWNPEDNPEWPMPRMIDTLALCYLGCLLLRIPTAIGELCLWANTGRIAYKRSYYDLPQEMQDRLPSAYTRALKLPLRSSLKGLDLHNAVLDLALSYNYNYGMIFPAVNETPTLVHFVRQLSLPVEALVTAKSLLSVMRFSFQLPIERSRRFHIDYPEILLISIVLVAAKLCFPLGRHAPLLQVAGTETNIKFDWTKWQKGIHELVDPSQASEKEPSFDKITVDQVTSMTAEELDQYFAHIASTIDKKNDSVVTRFFPSENAPPPKTPSAENTEKDNDHKMRQILGRAITMAGEEESEQENGAMLEPNYEAFRSVEDLTETAQALYKAAGLWFPFVSLSPHQYCTQKGSRLSNPHIVTVTEISQDADVSSNPPIPKSRQNSPPSVRVLTAPSSFVKTLTGKTITLEVESSDTIDNVKSKIQDKEGIPPDQQRLIFAGKQLEDGRTLSDYNIQKESTLHLVLRLRGGIIEPSLKALASKFNCDKMICRKCYARLPPRATNCRKRKCGHTNQLRPKKKLK</sequence>
<proteinExistence type="inferred from homology"/>
<dbReference type="FunFam" id="4.10.1060.50:FF:000001">
    <property type="entry name" value="ubiquitin-60S ribosomal protein L40"/>
    <property type="match status" value="1"/>
</dbReference>
<evidence type="ECO:0000256" key="12">
    <source>
        <dbReference type="ARBA" id="ARBA00022980"/>
    </source>
</evidence>
<keyword evidence="16" id="KW-0539">Nucleus</keyword>
<keyword evidence="9" id="KW-0479">Metal-binding</keyword>
<dbReference type="InterPro" id="IPR019956">
    <property type="entry name" value="Ubiquitin_dom"/>
</dbReference>
<dbReference type="Pfam" id="PF20644">
    <property type="entry name" value="Rrn7_cyclin_N"/>
    <property type="match status" value="1"/>
</dbReference>
<keyword evidence="7" id="KW-0963">Cytoplasm</keyword>
<keyword evidence="8" id="KW-1017">Isopeptide bond</keyword>
<feature type="region of interest" description="Disordered" evidence="20">
    <location>
        <begin position="423"/>
        <end position="445"/>
    </location>
</feature>
<dbReference type="GO" id="GO:0005737">
    <property type="term" value="C:cytoplasm"/>
    <property type="evidence" value="ECO:0007669"/>
    <property type="project" value="UniProtKB-SubCell"/>
</dbReference>
<dbReference type="GO" id="GO:0070860">
    <property type="term" value="C:RNA polymerase I core factor complex"/>
    <property type="evidence" value="ECO:0007669"/>
    <property type="project" value="InterPro"/>
</dbReference>
<evidence type="ECO:0000256" key="14">
    <source>
        <dbReference type="ARBA" id="ARBA00023125"/>
    </source>
</evidence>
<dbReference type="PANTHER" id="PTHR31576:SF2">
    <property type="entry name" value="TATA BOX-BINDING PROTEIN-ASSOCIATED FACTOR RNA POLYMERASE I SUBUNIT B"/>
    <property type="match status" value="1"/>
</dbReference>
<dbReference type="GO" id="GO:0006412">
    <property type="term" value="P:translation"/>
    <property type="evidence" value="ECO:0007669"/>
    <property type="project" value="InterPro"/>
</dbReference>
<evidence type="ECO:0000313" key="23">
    <source>
        <dbReference type="Proteomes" id="UP000266152"/>
    </source>
</evidence>
<comment type="similarity">
    <text evidence="5">In the N-terminal section; belongs to the ubiquitin family.</text>
</comment>
<dbReference type="InterPro" id="IPR048538">
    <property type="entry name" value="Rrn7_cyclin_C"/>
</dbReference>
<keyword evidence="13" id="KW-0805">Transcription regulation</keyword>
<organism evidence="22 23">
    <name type="scientific">Fusarium sporotrichioides</name>
    <dbReference type="NCBI Taxonomy" id="5514"/>
    <lineage>
        <taxon>Eukaryota</taxon>
        <taxon>Fungi</taxon>
        <taxon>Dikarya</taxon>
        <taxon>Ascomycota</taxon>
        <taxon>Pezizomycotina</taxon>
        <taxon>Sordariomycetes</taxon>
        <taxon>Hypocreomycetidae</taxon>
        <taxon>Hypocreales</taxon>
        <taxon>Nectriaceae</taxon>
        <taxon>Fusarium</taxon>
    </lineage>
</organism>
<comment type="function">
    <text evidence="19">Component of the ribosome, a large ribonucleoprotein complex responsible for the synthesis of proteins in the cell. The small ribosomal subunit (SSU) binds messenger RNAs (mRNAs) and translates the encoded message by selecting cognate aminoacyl-transfer RNA (tRNA) molecules. The large subunit (LSU) contains the ribosomal catalytic site termed the peptidyl transferase center (PTC), which catalyzes the formation of peptide bonds, thereby polymerizing the amino acids delivered by tRNAs into a polypeptide chain. The nascent polypeptides leave the ribosome through a tunnel in the LSU and interact with protein factors that function in enzymatic processing, targeting, and the membrane insertion of nascent chains at the exit of the ribosomal tunnel. eL40 is essential for translation of a subset of cellular transcripts, including stress response transcripts, such as DDR2.</text>
</comment>
<dbReference type="GO" id="GO:0016567">
    <property type="term" value="P:protein ubiquitination"/>
    <property type="evidence" value="ECO:0007669"/>
    <property type="project" value="UniProtKB-ARBA"/>
</dbReference>
<keyword evidence="14" id="KW-0238">DNA-binding</keyword>
<dbReference type="InterPro" id="IPR038587">
    <property type="entry name" value="Ribosomal_eL40_sf"/>
</dbReference>
<evidence type="ECO:0000256" key="16">
    <source>
        <dbReference type="ARBA" id="ARBA00023242"/>
    </source>
</evidence>
<reference evidence="22 23" key="1">
    <citation type="journal article" date="2018" name="PLoS Pathog.">
        <title>Evolution of structural diversity of trichothecenes, a family of toxins produced by plant pathogenic and entomopathogenic fungi.</title>
        <authorList>
            <person name="Proctor R.H."/>
            <person name="McCormick S.P."/>
            <person name="Kim H.S."/>
            <person name="Cardoza R.E."/>
            <person name="Stanley A.M."/>
            <person name="Lindo L."/>
            <person name="Kelly A."/>
            <person name="Brown D.W."/>
            <person name="Lee T."/>
            <person name="Vaughan M.M."/>
            <person name="Alexander N.J."/>
            <person name="Busman M."/>
            <person name="Gutierrez S."/>
        </authorList>
    </citation>
    <scope>NUCLEOTIDE SEQUENCE [LARGE SCALE GENOMIC DNA]</scope>
    <source>
        <strain evidence="22 23">NRRL 3299</strain>
    </source>
</reference>
<dbReference type="Proteomes" id="UP000266152">
    <property type="component" value="Unassembled WGS sequence"/>
</dbReference>
<evidence type="ECO:0000256" key="18">
    <source>
        <dbReference type="ARBA" id="ARBA00035124"/>
    </source>
</evidence>
<dbReference type="SUPFAM" id="SSF54236">
    <property type="entry name" value="Ubiquitin-like"/>
    <property type="match status" value="1"/>
</dbReference>
<dbReference type="SMART" id="SM01377">
    <property type="entry name" value="Ribosomal_L40e"/>
    <property type="match status" value="1"/>
</dbReference>
<dbReference type="PANTHER" id="PTHR31576">
    <property type="entry name" value="TATA BOX-BINDING PROTEIN-ASSOCIATED FACTOR RNA POLYMERASE I SUBUNIT B"/>
    <property type="match status" value="1"/>
</dbReference>
<dbReference type="GO" id="GO:0001164">
    <property type="term" value="F:RNA polymerase I core promoter sequence-specific DNA binding"/>
    <property type="evidence" value="ECO:0007669"/>
    <property type="project" value="InterPro"/>
</dbReference>
<name>A0A395SS73_FUSSP</name>
<dbReference type="EMBL" id="PXOF01000018">
    <property type="protein sequence ID" value="RGP74959.1"/>
    <property type="molecule type" value="Genomic_DNA"/>
</dbReference>
<evidence type="ECO:0000259" key="21">
    <source>
        <dbReference type="PROSITE" id="PS50053"/>
    </source>
</evidence>
<accession>A0A395SS73</accession>
<evidence type="ECO:0000256" key="13">
    <source>
        <dbReference type="ARBA" id="ARBA00023015"/>
    </source>
</evidence>
<dbReference type="GO" id="GO:0003735">
    <property type="term" value="F:structural constituent of ribosome"/>
    <property type="evidence" value="ECO:0007669"/>
    <property type="project" value="InterPro"/>
</dbReference>
<dbReference type="Gene3D" id="3.10.20.90">
    <property type="entry name" value="Phosphatidylinositol 3-kinase Catalytic Subunit, Chain A, domain 1"/>
    <property type="match status" value="1"/>
</dbReference>
<evidence type="ECO:0000256" key="10">
    <source>
        <dbReference type="ARBA" id="ARBA00022771"/>
    </source>
</evidence>
<dbReference type="PROSITE" id="PS00299">
    <property type="entry name" value="UBIQUITIN_1"/>
    <property type="match status" value="1"/>
</dbReference>